<keyword evidence="3" id="KW-1185">Reference proteome</keyword>
<dbReference type="RefSeq" id="WP_192756016.1">
    <property type="nucleotide sequence ID" value="NZ_BAABJL010000128.1"/>
</dbReference>
<dbReference type="InterPro" id="IPR006059">
    <property type="entry name" value="SBP"/>
</dbReference>
<dbReference type="PANTHER" id="PTHR43649">
    <property type="entry name" value="ARABINOSE-BINDING PROTEIN-RELATED"/>
    <property type="match status" value="1"/>
</dbReference>
<evidence type="ECO:0000313" key="2">
    <source>
        <dbReference type="EMBL" id="MBE1613090.1"/>
    </source>
</evidence>
<dbReference type="Gene3D" id="3.40.190.10">
    <property type="entry name" value="Periplasmic binding protein-like II"/>
    <property type="match status" value="1"/>
</dbReference>
<keyword evidence="2" id="KW-0762">Sugar transport</keyword>
<dbReference type="InterPro" id="IPR050490">
    <property type="entry name" value="Bact_solute-bd_prot1"/>
</dbReference>
<evidence type="ECO:0000256" key="1">
    <source>
        <dbReference type="SAM" id="MobiDB-lite"/>
    </source>
</evidence>
<dbReference type="PROSITE" id="PS51318">
    <property type="entry name" value="TAT"/>
    <property type="match status" value="1"/>
</dbReference>
<evidence type="ECO:0000313" key="3">
    <source>
        <dbReference type="Proteomes" id="UP000638648"/>
    </source>
</evidence>
<dbReference type="PANTHER" id="PTHR43649:SF12">
    <property type="entry name" value="DIACETYLCHITOBIOSE BINDING PROTEIN DASA"/>
    <property type="match status" value="1"/>
</dbReference>
<dbReference type="EMBL" id="JADBEM010000001">
    <property type="protein sequence ID" value="MBE1613090.1"/>
    <property type="molecule type" value="Genomic_DNA"/>
</dbReference>
<keyword evidence="2" id="KW-0813">Transport</keyword>
<gene>
    <name evidence="2" type="ORF">HEB94_009938</name>
</gene>
<dbReference type="PROSITE" id="PS51257">
    <property type="entry name" value="PROKAR_LIPOPROTEIN"/>
    <property type="match status" value="1"/>
</dbReference>
<sequence length="456" mass="49360">MSAVRAESTTFDRRAVLKGFAGAGALGLLAACGGTNAKDQPSSGAGGDGSAGKAESGTLSVWGGVPPESGPDDMFAAFMKKYPKIKVTYTRYVNDDPGNLKVDTSLQGGVPIDVIVSYGPSALTKRATAGLLVDLTDRIAAESAFSAYTPKEGSSNYVFDGKVYTVPMVVNPVTVMINQSMLDAKKITIPDNWTHEEFRAIAKELSADGIYGTFDTPPVARQELGPDYTYKNGGTESNYDNPLFAQGTQLRVDMIGEKSAIPMTEILAQKLQVYSQAPFLTGKVGMLINQPYLLRYITDTKEYPHDFRTTMKPLPVAEKGKEYWNSGAYGDHVAITTRSTNQEAAWTLLKWWATEGGQYMVKGGRYPILRENLDVDSMVKASVGAEGDRLFDVDSVRSALFDDSLKMPIDTIQTAAPEMTTIMTSLDQQVYMGKLSVAKWASEAKRRCDAAIAKAS</sequence>
<protein>
    <submittedName>
        <fullName evidence="2">Multiple sugar transport system substrate-binding protein</fullName>
    </submittedName>
</protein>
<organism evidence="2 3">
    <name type="scientific">Actinopolymorpha pittospori</name>
    <dbReference type="NCBI Taxonomy" id="648752"/>
    <lineage>
        <taxon>Bacteria</taxon>
        <taxon>Bacillati</taxon>
        <taxon>Actinomycetota</taxon>
        <taxon>Actinomycetes</taxon>
        <taxon>Propionibacteriales</taxon>
        <taxon>Actinopolymorphaceae</taxon>
        <taxon>Actinopolymorpha</taxon>
    </lineage>
</organism>
<dbReference type="Pfam" id="PF01547">
    <property type="entry name" value="SBP_bac_1"/>
    <property type="match status" value="1"/>
</dbReference>
<dbReference type="Proteomes" id="UP000638648">
    <property type="component" value="Unassembled WGS sequence"/>
</dbReference>
<dbReference type="InterPro" id="IPR006311">
    <property type="entry name" value="TAT_signal"/>
</dbReference>
<dbReference type="SUPFAM" id="SSF53850">
    <property type="entry name" value="Periplasmic binding protein-like II"/>
    <property type="match status" value="1"/>
</dbReference>
<proteinExistence type="predicted"/>
<name>A0A927NDX3_9ACTN</name>
<feature type="region of interest" description="Disordered" evidence="1">
    <location>
        <begin position="37"/>
        <end position="65"/>
    </location>
</feature>
<reference evidence="2" key="1">
    <citation type="submission" date="2020-10" db="EMBL/GenBank/DDBJ databases">
        <title>Sequencing the genomes of 1000 actinobacteria strains.</title>
        <authorList>
            <person name="Klenk H.-P."/>
        </authorList>
    </citation>
    <scope>NUCLEOTIDE SEQUENCE</scope>
    <source>
        <strain evidence="2">DSM 45354</strain>
    </source>
</reference>
<accession>A0A927NDX3</accession>
<comment type="caution">
    <text evidence="2">The sequence shown here is derived from an EMBL/GenBank/DDBJ whole genome shotgun (WGS) entry which is preliminary data.</text>
</comment>
<dbReference type="AlphaFoldDB" id="A0A927NDX3"/>